<evidence type="ECO:0000313" key="2">
    <source>
        <dbReference type="Proteomes" id="UP001222800"/>
    </source>
</evidence>
<protein>
    <submittedName>
        <fullName evidence="1">Uncharacterized protein</fullName>
    </submittedName>
</protein>
<gene>
    <name evidence="1" type="ORF">P4S50_19620</name>
</gene>
<keyword evidence="2" id="KW-1185">Reference proteome</keyword>
<dbReference type="RefSeq" id="WP_277732407.1">
    <property type="nucleotide sequence ID" value="NZ_CP120733.1"/>
</dbReference>
<accession>A0ABY8EF90</accession>
<name>A0ABY8EF90_9FIRM</name>
<evidence type="ECO:0000313" key="1">
    <source>
        <dbReference type="EMBL" id="WFD10439.1"/>
    </source>
</evidence>
<dbReference type="EMBL" id="CP120733">
    <property type="protein sequence ID" value="WFD10439.1"/>
    <property type="molecule type" value="Genomic_DNA"/>
</dbReference>
<sequence>MKEELYITIGKAKYQLSNYYDEYCAMKKKKVLSSRDIKWLINMSETIREQELKIEKLDQKRAS</sequence>
<dbReference type="Proteomes" id="UP001222800">
    <property type="component" value="Chromosome"/>
</dbReference>
<reference evidence="1 2" key="1">
    <citation type="submission" date="2023-03" db="EMBL/GenBank/DDBJ databases">
        <title>Complete genome sequence of Tepidibacter sp. SWIR-1, isolated from a deep-sea hydrothermal vent.</title>
        <authorList>
            <person name="Li X."/>
        </authorList>
    </citation>
    <scope>NUCLEOTIDE SEQUENCE [LARGE SCALE GENOMIC DNA]</scope>
    <source>
        <strain evidence="1 2">SWIR-1</strain>
    </source>
</reference>
<organism evidence="1 2">
    <name type="scientific">Tepidibacter hydrothermalis</name>
    <dbReference type="NCBI Taxonomy" id="3036126"/>
    <lineage>
        <taxon>Bacteria</taxon>
        <taxon>Bacillati</taxon>
        <taxon>Bacillota</taxon>
        <taxon>Clostridia</taxon>
        <taxon>Peptostreptococcales</taxon>
        <taxon>Peptostreptococcaceae</taxon>
        <taxon>Tepidibacter</taxon>
    </lineage>
</organism>
<proteinExistence type="predicted"/>